<dbReference type="EMBL" id="MK562504">
    <property type="protein sequence ID" value="QBP32977.1"/>
    <property type="molecule type" value="Genomic_DNA"/>
</dbReference>
<proteinExistence type="predicted"/>
<gene>
    <name evidence="2" type="ORF">CHB7_gp24</name>
</gene>
<name>A0A482JKX6_9CAUD</name>
<keyword evidence="3" id="KW-1185">Reference proteome</keyword>
<organism evidence="2 3">
    <name type="scientific">Enterobacteria phage CHB7</name>
    <dbReference type="NCBI Taxonomy" id="2530182"/>
    <lineage>
        <taxon>Viruses</taxon>
        <taxon>Duplodnaviria</taxon>
        <taxon>Heunggongvirae</taxon>
        <taxon>Uroviricota</taxon>
        <taxon>Caudoviricetes</taxon>
        <taxon>Andersonviridae</taxon>
        <taxon>Ounavirinae</taxon>
        <taxon>Mooglevirus</taxon>
        <taxon>Mooglevirus CHB7</taxon>
    </lineage>
</organism>
<feature type="coiled-coil region" evidence="1">
    <location>
        <begin position="27"/>
        <end position="61"/>
    </location>
</feature>
<dbReference type="Proteomes" id="UP000294557">
    <property type="component" value="Segment"/>
</dbReference>
<sequence>MRENKIMFNKLKNDHVAKIDSHIAALKDAIIKAKEATESEMEALESQIQHLINKRVELKGRLDYIESQQKLFQEV</sequence>
<evidence type="ECO:0000256" key="1">
    <source>
        <dbReference type="SAM" id="Coils"/>
    </source>
</evidence>
<protein>
    <submittedName>
        <fullName evidence="2">Uncharacterized protein</fullName>
    </submittedName>
</protein>
<keyword evidence="1" id="KW-0175">Coiled coil</keyword>
<evidence type="ECO:0000313" key="3">
    <source>
        <dbReference type="Proteomes" id="UP000294557"/>
    </source>
</evidence>
<reference evidence="2 3" key="1">
    <citation type="submission" date="2019-02" db="EMBL/GenBank/DDBJ databases">
        <title>A cornucopia of Shigella phages from the Cornhusker state.</title>
        <authorList>
            <person name="Doore S.M."/>
            <person name="Schrad J.R."/>
            <person name="Perrett H.R."/>
            <person name="Dover J.A."/>
            <person name="Schrad K.P."/>
            <person name="Dean W.F."/>
            <person name="Parent K.N."/>
        </authorList>
    </citation>
    <scope>NUCLEOTIDE SEQUENCE [LARGE SCALE GENOMIC DNA]</scope>
</reference>
<evidence type="ECO:0000313" key="2">
    <source>
        <dbReference type="EMBL" id="QBP32977.1"/>
    </source>
</evidence>
<accession>A0A482JKX6</accession>